<evidence type="ECO:0000256" key="2">
    <source>
        <dbReference type="ARBA" id="ARBA00022679"/>
    </source>
</evidence>
<keyword evidence="3 5" id="KW-0418">Kinase</keyword>
<dbReference type="EMBL" id="JBCHKQ010000001">
    <property type="protein sequence ID" value="MEM5947060.1"/>
    <property type="molecule type" value="Genomic_DNA"/>
</dbReference>
<evidence type="ECO:0000256" key="3">
    <source>
        <dbReference type="ARBA" id="ARBA00022777"/>
    </source>
</evidence>
<dbReference type="PANTHER" id="PTHR43085:SF57">
    <property type="entry name" value="CARBOHYDRATE KINASE PFKB DOMAIN-CONTAINING PROTEIN"/>
    <property type="match status" value="1"/>
</dbReference>
<organism evidence="5 6">
    <name type="scientific">Rarispira pelagica</name>
    <dbReference type="NCBI Taxonomy" id="3141764"/>
    <lineage>
        <taxon>Bacteria</taxon>
        <taxon>Pseudomonadati</taxon>
        <taxon>Spirochaetota</taxon>
        <taxon>Spirochaetia</taxon>
        <taxon>Winmispirales</taxon>
        <taxon>Winmispiraceae</taxon>
        <taxon>Rarispira</taxon>
    </lineage>
</organism>
<dbReference type="GO" id="GO:0016301">
    <property type="term" value="F:kinase activity"/>
    <property type="evidence" value="ECO:0007669"/>
    <property type="project" value="UniProtKB-KW"/>
</dbReference>
<dbReference type="Pfam" id="PF00294">
    <property type="entry name" value="PfkB"/>
    <property type="match status" value="1"/>
</dbReference>
<comment type="caution">
    <text evidence="5">The sequence shown here is derived from an EMBL/GenBank/DDBJ whole genome shotgun (WGS) entry which is preliminary data.</text>
</comment>
<keyword evidence="6" id="KW-1185">Reference proteome</keyword>
<dbReference type="SUPFAM" id="SSF53613">
    <property type="entry name" value="Ribokinase-like"/>
    <property type="match status" value="1"/>
</dbReference>
<evidence type="ECO:0000313" key="6">
    <source>
        <dbReference type="Proteomes" id="UP001466331"/>
    </source>
</evidence>
<name>A0ABU9U8S1_9SPIR</name>
<dbReference type="Gene3D" id="3.40.1190.20">
    <property type="match status" value="1"/>
</dbReference>
<feature type="domain" description="Carbohydrate kinase PfkB" evidence="4">
    <location>
        <begin position="67"/>
        <end position="363"/>
    </location>
</feature>
<dbReference type="InterPro" id="IPR050306">
    <property type="entry name" value="PfkB_Carbo_kinase"/>
</dbReference>
<comment type="similarity">
    <text evidence="1">Belongs to the carbohydrate kinase PfkB family.</text>
</comment>
<evidence type="ECO:0000259" key="4">
    <source>
        <dbReference type="Pfam" id="PF00294"/>
    </source>
</evidence>
<evidence type="ECO:0000256" key="1">
    <source>
        <dbReference type="ARBA" id="ARBA00010688"/>
    </source>
</evidence>
<dbReference type="Proteomes" id="UP001466331">
    <property type="component" value="Unassembled WGS sequence"/>
</dbReference>
<dbReference type="InterPro" id="IPR029056">
    <property type="entry name" value="Ribokinase-like"/>
</dbReference>
<reference evidence="5 6" key="1">
    <citation type="submission" date="2024-03" db="EMBL/GenBank/DDBJ databases">
        <title>Ignisphaera cupida sp. nov., a hyperthermophilic hydrolytic archaeon from a hot spring of Kamchatka, and proposal of Ignisphaeraceae fam. nov.</title>
        <authorList>
            <person name="Podosokorskaya O.A."/>
            <person name="Elcheninov A.G."/>
            <person name="Maltseva A.I."/>
            <person name="Zayulina K.S."/>
            <person name="Novikov A."/>
            <person name="Merkel A.Y."/>
        </authorList>
    </citation>
    <scope>NUCLEOTIDE SEQUENCE [LARGE SCALE GENOMIC DNA]</scope>
    <source>
        <strain evidence="5 6">38H-sp</strain>
    </source>
</reference>
<proteinExistence type="inferred from homology"/>
<keyword evidence="2" id="KW-0808">Transferase</keyword>
<dbReference type="RefSeq" id="WP_420068513.1">
    <property type="nucleotide sequence ID" value="NZ_JBCHKQ010000001.1"/>
</dbReference>
<accession>A0ABU9U8S1</accession>
<gene>
    <name evidence="5" type="ORF">WKV44_00725</name>
</gene>
<dbReference type="InterPro" id="IPR011611">
    <property type="entry name" value="PfkB_dom"/>
</dbReference>
<evidence type="ECO:0000313" key="5">
    <source>
        <dbReference type="EMBL" id="MEM5947060.1"/>
    </source>
</evidence>
<protein>
    <submittedName>
        <fullName evidence="5">Carbohydrate kinase family protein</fullName>
    </submittedName>
</protein>
<dbReference type="PANTHER" id="PTHR43085">
    <property type="entry name" value="HEXOKINASE FAMILY MEMBER"/>
    <property type="match status" value="1"/>
</dbReference>
<sequence length="391" mass="43175">MPSINGTGCCLLDYICQTDISEPELSALTSQETGDGGIVPEGLVLMEELSAFSGKTEEEIRSLIIRKASSVTSNLGGVGIVPLIHVRQMLAEESDKIGFCQFYGMDKTGETLVKYLEYYNIDTTCFRKKEGYSPETLVLSKGEKRSFISRLGVAAKIKAEDIDKSFYKADVLVYGATALSPLLHADLDSLLKKSRDNGAINFVLTVHDFFSEKWSPGRPWNMGKSTKTYSLIDILIGNREEAMGLTGEKNFDKSVERLKDWGVKNMIFTSGAEPVYYYVNPPLFKNKEEGYFPVPQLSSIITELNLENTDGDSTGCGDNFAGGIIYSIYKETKESGNKNGFDIHNALLHGAASGILSCTYKGGVYKENMVGEKKSLIEKIIRLIKEKQKTP</sequence>